<dbReference type="InterPro" id="IPR012948">
    <property type="entry name" value="AARP2CN"/>
</dbReference>
<feature type="compositionally biased region" description="Basic and acidic residues" evidence="12">
    <location>
        <begin position="1278"/>
        <end position="1287"/>
    </location>
</feature>
<dbReference type="SUPFAM" id="SSF54593">
    <property type="entry name" value="Glyoxalase/Bleomycin resistance protein/Dihydroxybiphenyl dioxygenase"/>
    <property type="match status" value="1"/>
</dbReference>
<feature type="region of interest" description="Disordered" evidence="12">
    <location>
        <begin position="1590"/>
        <end position="1620"/>
    </location>
</feature>
<feature type="coiled-coil region" evidence="11">
    <location>
        <begin position="1098"/>
        <end position="1137"/>
    </location>
</feature>
<comment type="catalytic activity">
    <reaction evidence="9">
        <text>GTP + H2O = GDP + phosphate + H(+)</text>
        <dbReference type="Rhea" id="RHEA:19669"/>
        <dbReference type="ChEBI" id="CHEBI:15377"/>
        <dbReference type="ChEBI" id="CHEBI:15378"/>
        <dbReference type="ChEBI" id="CHEBI:37565"/>
        <dbReference type="ChEBI" id="CHEBI:43474"/>
        <dbReference type="ChEBI" id="CHEBI:58189"/>
    </reaction>
    <physiologicalReaction direction="left-to-right" evidence="9">
        <dbReference type="Rhea" id="RHEA:19670"/>
    </physiologicalReaction>
</comment>
<dbReference type="InterPro" id="IPR004360">
    <property type="entry name" value="Glyas_Fos-R_dOase_dom"/>
</dbReference>
<dbReference type="Proteomes" id="UP000068243">
    <property type="component" value="Unassembled WGS sequence"/>
</dbReference>
<dbReference type="InterPro" id="IPR006073">
    <property type="entry name" value="GTP-bd"/>
</dbReference>
<dbReference type="OrthoDB" id="10260897at2759"/>
<dbReference type="Pfam" id="PF08142">
    <property type="entry name" value="AARP2CN"/>
    <property type="match status" value="1"/>
</dbReference>
<feature type="compositionally biased region" description="Basic and acidic residues" evidence="12">
    <location>
        <begin position="696"/>
        <end position="715"/>
    </location>
</feature>
<dbReference type="Pfam" id="PF01926">
    <property type="entry name" value="MMR_HSR1"/>
    <property type="match status" value="1"/>
</dbReference>
<dbReference type="GO" id="GO:0005525">
    <property type="term" value="F:GTP binding"/>
    <property type="evidence" value="ECO:0007669"/>
    <property type="project" value="UniProtKB-KW"/>
</dbReference>
<dbReference type="GO" id="GO:0000462">
    <property type="term" value="P:maturation of SSU-rRNA from tricistronic rRNA transcript (SSU-rRNA, 5.8S rRNA, LSU-rRNA)"/>
    <property type="evidence" value="ECO:0007669"/>
    <property type="project" value="TreeGrafter"/>
</dbReference>
<dbReference type="SUPFAM" id="SSF52540">
    <property type="entry name" value="P-loop containing nucleoside triphosphate hydrolases"/>
    <property type="match status" value="1"/>
</dbReference>
<dbReference type="PANTHER" id="PTHR12858">
    <property type="entry name" value="RIBOSOME BIOGENESIS PROTEIN"/>
    <property type="match status" value="1"/>
</dbReference>
<feature type="region of interest" description="Disordered" evidence="12">
    <location>
        <begin position="569"/>
        <end position="592"/>
    </location>
</feature>
<dbReference type="InterPro" id="IPR027417">
    <property type="entry name" value="P-loop_NTPase"/>
</dbReference>
<evidence type="ECO:0000259" key="13">
    <source>
        <dbReference type="PROSITE" id="PS51714"/>
    </source>
</evidence>
<feature type="compositionally biased region" description="Basic and acidic residues" evidence="12">
    <location>
        <begin position="1144"/>
        <end position="1159"/>
    </location>
</feature>
<keyword evidence="6" id="KW-0067">ATP-binding</keyword>
<dbReference type="GO" id="GO:0034511">
    <property type="term" value="F:U3 snoRNA binding"/>
    <property type="evidence" value="ECO:0007669"/>
    <property type="project" value="TreeGrafter"/>
</dbReference>
<feature type="region of interest" description="Disordered" evidence="12">
    <location>
        <begin position="1144"/>
        <end position="1193"/>
    </location>
</feature>
<evidence type="ECO:0000313" key="15">
    <source>
        <dbReference type="EMBL" id="GAQ34533.1"/>
    </source>
</evidence>
<feature type="compositionally biased region" description="Polar residues" evidence="12">
    <location>
        <begin position="1359"/>
        <end position="1382"/>
    </location>
</feature>
<feature type="region of interest" description="Disordered" evidence="12">
    <location>
        <begin position="1"/>
        <end position="44"/>
    </location>
</feature>
<evidence type="ECO:0000256" key="3">
    <source>
        <dbReference type="ARBA" id="ARBA00022553"/>
    </source>
</evidence>
<evidence type="ECO:0000256" key="12">
    <source>
        <dbReference type="SAM" id="MobiDB-lite"/>
    </source>
</evidence>
<evidence type="ECO:0000256" key="8">
    <source>
        <dbReference type="ARBA" id="ARBA00023242"/>
    </source>
</evidence>
<dbReference type="Gene3D" id="3.10.180.10">
    <property type="entry name" value="2,3-Dihydroxybiphenyl 1,2-Dioxygenase, domain 1"/>
    <property type="match status" value="1"/>
</dbReference>
<feature type="compositionally biased region" description="Acidic residues" evidence="12">
    <location>
        <begin position="577"/>
        <end position="590"/>
    </location>
</feature>
<keyword evidence="4" id="KW-0547">Nucleotide-binding</keyword>
<dbReference type="InterPro" id="IPR037523">
    <property type="entry name" value="VOC_core"/>
</dbReference>
<comment type="caution">
    <text evidence="15">The sequence shown here is derived from an EMBL/GenBank/DDBJ whole genome shotgun (WGS) entry which is preliminary data.</text>
</comment>
<evidence type="ECO:0000256" key="6">
    <source>
        <dbReference type="ARBA" id="ARBA00022840"/>
    </source>
</evidence>
<reference evidence="16" key="1">
    <citation type="journal article" date="2016" name="Genome Announc.">
        <title>Draft genome sequence of Aspergillus niger strain An76.</title>
        <authorList>
            <person name="Gong W."/>
            <person name="Cheng Z."/>
            <person name="Zhang H."/>
            <person name="Liu L."/>
            <person name="Gao P."/>
            <person name="Wang L."/>
        </authorList>
    </citation>
    <scope>NUCLEOTIDE SEQUENCE [LARGE SCALE GENOMIC DNA]</scope>
    <source>
        <strain evidence="16">An76</strain>
    </source>
</reference>
<proteinExistence type="inferred from homology"/>
<dbReference type="GO" id="GO:0050135">
    <property type="term" value="F:NADP+ nucleosidase activity"/>
    <property type="evidence" value="ECO:0007669"/>
    <property type="project" value="InterPro"/>
</dbReference>
<dbReference type="InterPro" id="IPR039761">
    <property type="entry name" value="Bms1/Tsr1"/>
</dbReference>
<dbReference type="VEuPathDB" id="FungiDB:M747DRAFT_337204"/>
<feature type="region of interest" description="Disordered" evidence="12">
    <location>
        <begin position="1211"/>
        <end position="1230"/>
    </location>
</feature>
<feature type="region of interest" description="Disordered" evidence="12">
    <location>
        <begin position="416"/>
        <end position="531"/>
    </location>
</feature>
<dbReference type="VEuPathDB" id="FungiDB:ATCC64974_58020"/>
<dbReference type="GO" id="GO:0030686">
    <property type="term" value="C:90S preribosome"/>
    <property type="evidence" value="ECO:0007669"/>
    <property type="project" value="TreeGrafter"/>
</dbReference>
<feature type="compositionally biased region" description="Acidic residues" evidence="12">
    <location>
        <begin position="642"/>
        <end position="695"/>
    </location>
</feature>
<dbReference type="CDD" id="cd01882">
    <property type="entry name" value="BMS1"/>
    <property type="match status" value="1"/>
</dbReference>
<evidence type="ECO:0000259" key="14">
    <source>
        <dbReference type="PROSITE" id="PS51819"/>
    </source>
</evidence>
<dbReference type="PROSITE" id="PS51819">
    <property type="entry name" value="VOC"/>
    <property type="match status" value="1"/>
</dbReference>
<feature type="region of interest" description="Disordered" evidence="12">
    <location>
        <begin position="1239"/>
        <end position="1296"/>
    </location>
</feature>
<keyword evidence="2" id="KW-0690">Ribosome biogenesis</keyword>
<dbReference type="InterPro" id="IPR025331">
    <property type="entry name" value="TNT"/>
</dbReference>
<accession>A0A117DV89</accession>
<gene>
    <name evidence="15" type="ORF">ABL_00747</name>
</gene>
<keyword evidence="7" id="KW-0342">GTP-binding</keyword>
<comment type="similarity">
    <text evidence="10">Belongs to the TRAFAC class translation factor GTPase superfamily. Bms1-like GTPase family. BMS1 subfamily.</text>
</comment>
<feature type="compositionally biased region" description="Low complexity" evidence="12">
    <location>
        <begin position="1512"/>
        <end position="1530"/>
    </location>
</feature>
<feature type="compositionally biased region" description="Polar residues" evidence="12">
    <location>
        <begin position="1547"/>
        <end position="1556"/>
    </location>
</feature>
<name>A0A117DV89_ASPNG</name>
<dbReference type="VEuPathDB" id="FungiDB:M747DRAFT_337203"/>
<feature type="domain" description="VOC" evidence="14">
    <location>
        <begin position="1719"/>
        <end position="1872"/>
    </location>
</feature>
<dbReference type="Gene3D" id="3.40.50.300">
    <property type="entry name" value="P-loop containing nucleotide triphosphate hydrolases"/>
    <property type="match status" value="1"/>
</dbReference>
<dbReference type="PANTHER" id="PTHR12858:SF2">
    <property type="entry name" value="RIBOSOME BIOGENESIS PROTEIN BMS1 HOMOLOG"/>
    <property type="match status" value="1"/>
</dbReference>
<feature type="region of interest" description="Disordered" evidence="12">
    <location>
        <begin position="1512"/>
        <end position="1572"/>
    </location>
</feature>
<evidence type="ECO:0000313" key="16">
    <source>
        <dbReference type="Proteomes" id="UP000068243"/>
    </source>
</evidence>
<keyword evidence="3" id="KW-0597">Phosphoprotein</keyword>
<feature type="compositionally biased region" description="Polar residues" evidence="12">
    <location>
        <begin position="1243"/>
        <end position="1254"/>
    </location>
</feature>
<dbReference type="GO" id="GO:0032040">
    <property type="term" value="C:small-subunit processome"/>
    <property type="evidence" value="ECO:0007669"/>
    <property type="project" value="UniProtKB-ARBA"/>
</dbReference>
<sequence>MEEQSNRAHRPAKEKKKYDGPNPKAFAFSNPGKSNKAGARSHDIKEKRLHVPLVDRLPEEAPPLVVAIVGPPGVGKTTLIKSLIRRYTKQTLSTPKGPLTVVTSKRRRLTFLECPSDSLASMVDVAKIADIVLLMIDGNYGFEMETMEFLNVLGSHGMPGNVFGILTHLDLFKKQSTLRAAKKRLKHRFWSELYNGAKLFYLSGVVNGRYPDREVHNLSRFLSVMKNPRPLIWRNSHPYALADRFLDITPPTQIEENPKCDRTIALYGYLRGTNFPASGARVHVPGVGDLTVSGIESLPDPCPTPYMDQQLAKATGKNSKRRLGEKQKLLFAPMSDVGGVLVDKDAVYIDVKTSNFDRGEESDDEERGLGEQLVVGLQGERKLLGEADSGVRLFRGGGAIGKADDEDEAVGRKHKRNVRFLDGEQDNQDAVDDDEGFESEEGEEDEEDMEQDEEEDLSGDEEEVDASAPPDFEANFKERQNGSAHQKEDDIAFADSDSDLGSISSVEDQVLDSDEEDEDEDGEDDGEVRWKDNMLANAKALHSKRPKYRVPDLSRMLYDESITPADVIRRWSGKEEADGDDDEEPEEDEDAFFRKTNVEEEEAAEYRAVPEYDYAKLEAKWQDADMIESLRQRFVSAKLSGGDDDDSDVDDAFDEDDEGDGEFEDLETGEAFDGFSDEEGAEDDEAAEPEGPVDLDAERERNAKKKEELRLRFEEEDREGFANSKDNSRQAGGGEEEFGEDEWYDMQKAKLQKQIDINRAEFDMLDPASRARAEGFKAGTYARIVLENVPCEFATKFNPRFPVIVGGLAPTEDRFGYVQIRIKRHRWHKKILKSNDPLIFSLGWRRFQSLPIYSTSDSRTRNRMLKYTPEHMHCFGTFYGPLVAPNTGFCCLQSFSNKTPGFRIAATGVVLSVDEHTEIVKKLKLTGVPYKIFKNTAFIKDMFNSSIEIAKFEGASIRTVSGIRGQIKRALSKPEGYFRATFEDKILMSDIVFLRAWYPIKPHRFYNPVTNLLDLDEDGVGDNGWKAMRLTGEVRREKGIPTPMNKDSAYRAIERPERHFNPLRVPRQLAADLPFKSQITKMKGRKDKTYMQKRAVVLGGEEKKARDLMQKLNTMRNEKQARRAAKQEERRQVYRAKVAEGLEKKAEREKRERDEYWRREGKKRKNQDSEGGGGKKRKHLPQSSVSTGLPPVAQGKHFEYNRAQEIMHHQLSSEPTGTSIHASTGGQQIRSEPLASTIRKSHSPSMTVPGSPSKHNAPPKRTAAGISKHLVDAPGADHPSEVDSPDRRRSHSIGSLSRESRIAALSVHLRTRLSYAAAKVEKSRKIHGVHAHSLSPSTESLAKVGLLPAFSEIEAQRLGENSSPDGTTMSAPDPPSTTSFYTPSGPGRLSPVAQSADASPPSHLDLPKSHPRPKLAPPADIASGSRSRRRRPNPNEPLHHPKVSVSLHRRHRSHQEVGVSRPAANSEKVQVPGTPPLGPMRQASYNGTVGHQNHNRNSAMEQDAIETLLFMSSPGHSGYHSSSQHSQRQRNIFQSSHDSRSSASRVPHSQDSQVSNPRGRPMPVSNDQGIGLESHAGDEIDRILDQMDSDSDDEVKFASTQSSFTDHGSKQADSSQEHNRRGHYSVILGESSTIVLLSSYKGLRYVEHPARIGPIAGTGFLRLACKQLALFQATIFRHAKEMNEATPSASQSSPFEAGIYLPGGHNTDPPLTTDTVGYRLNHFMLRIRDPQRTLHFYVHLMGMRTIFTMNAGPFTMYYLGYPPTPSDRADLSAWAFRVANVRELTQTIGLLEFYHIHGTEKDKEFRVSTGNLPPNLGFGHLGFTVPDVPAAVERLRGEGVHVLKEVGDSSRGSVPLSAWEEHRGLGTGDVHPKFKEIYDQIACVADPAEDYPSTCVDACDGIEPDPTDTNYYCDYCICKNKLLGWANFQPTDNFTDMFTDWVPLGDLCPKDWLCTWANWTDNGFNPTYSKLVYPPNNGFNGCPKNVSLGVGTLVDRFGTQNGSYLAPADTPYGQRSIGPSSLNKYNGSTMYNYWRFNVTEEFVALGGEILPWYGQPGGGWQWYANVTQLQIDGKLKLVGATTFGVNEAWEAAGPMERVYALQDY</sequence>
<dbReference type="Pfam" id="PF14021">
    <property type="entry name" value="TNT"/>
    <property type="match status" value="1"/>
</dbReference>
<feature type="region of interest" description="Disordered" evidence="12">
    <location>
        <begin position="638"/>
        <end position="741"/>
    </location>
</feature>
<dbReference type="VEuPathDB" id="FungiDB:ATCC64974_58040"/>
<dbReference type="Pfam" id="PF00903">
    <property type="entry name" value="Glyoxalase"/>
    <property type="match status" value="1"/>
</dbReference>
<dbReference type="InterPro" id="IPR030387">
    <property type="entry name" value="G_Bms1/Tsr1_dom"/>
</dbReference>
<dbReference type="GO" id="GO:0000479">
    <property type="term" value="P:endonucleolytic cleavage of tricistronic rRNA transcript (SSU-rRNA, 5.8S rRNA, LSU-rRNA)"/>
    <property type="evidence" value="ECO:0007669"/>
    <property type="project" value="TreeGrafter"/>
</dbReference>
<dbReference type="EMBL" id="BCMY01000001">
    <property type="protein sequence ID" value="GAQ34533.1"/>
    <property type="molecule type" value="Genomic_DNA"/>
</dbReference>
<keyword evidence="11" id="KW-0175">Coiled coil</keyword>
<dbReference type="PROSITE" id="PS51714">
    <property type="entry name" value="G_BMS1"/>
    <property type="match status" value="1"/>
</dbReference>
<dbReference type="SMART" id="SM00785">
    <property type="entry name" value="AARP2CN"/>
    <property type="match status" value="1"/>
</dbReference>
<dbReference type="GO" id="GO:0005654">
    <property type="term" value="C:nucleoplasm"/>
    <property type="evidence" value="ECO:0007669"/>
    <property type="project" value="UniProtKB-ARBA"/>
</dbReference>
<feature type="compositionally biased region" description="Acidic residues" evidence="12">
    <location>
        <begin position="509"/>
        <end position="526"/>
    </location>
</feature>
<feature type="compositionally biased region" description="Basic and acidic residues" evidence="12">
    <location>
        <begin position="1607"/>
        <end position="1619"/>
    </location>
</feature>
<dbReference type="VEuPathDB" id="FungiDB:An02g05670"/>
<feature type="region of interest" description="Disordered" evidence="12">
    <location>
        <begin position="1359"/>
        <end position="1478"/>
    </location>
</feature>
<feature type="domain" description="Bms1-type G" evidence="13">
    <location>
        <begin position="62"/>
        <end position="228"/>
    </location>
</feature>
<dbReference type="VEuPathDB" id="FungiDB:ATCC64974_58010"/>
<organism evidence="15 16">
    <name type="scientific">Aspergillus niger</name>
    <dbReference type="NCBI Taxonomy" id="5061"/>
    <lineage>
        <taxon>Eukaryota</taxon>
        <taxon>Fungi</taxon>
        <taxon>Dikarya</taxon>
        <taxon>Ascomycota</taxon>
        <taxon>Pezizomycotina</taxon>
        <taxon>Eurotiomycetes</taxon>
        <taxon>Eurotiomycetidae</taxon>
        <taxon>Eurotiales</taxon>
        <taxon>Aspergillaceae</taxon>
        <taxon>Aspergillus</taxon>
        <taxon>Aspergillus subgen. Circumdati</taxon>
    </lineage>
</organism>
<evidence type="ECO:0000256" key="2">
    <source>
        <dbReference type="ARBA" id="ARBA00022517"/>
    </source>
</evidence>
<dbReference type="FunFam" id="3.40.50.300:FF:000105">
    <property type="entry name" value="BMS1 ribosome biogenesis factor"/>
    <property type="match status" value="1"/>
</dbReference>
<keyword evidence="8" id="KW-0539">Nucleus</keyword>
<dbReference type="VEuPathDB" id="FungiDB:An02g05650"/>
<dbReference type="InterPro" id="IPR007034">
    <property type="entry name" value="BMS1_TSR1_C"/>
</dbReference>
<evidence type="ECO:0000256" key="4">
    <source>
        <dbReference type="ARBA" id="ARBA00022741"/>
    </source>
</evidence>
<evidence type="ECO:0000256" key="11">
    <source>
        <dbReference type="SAM" id="Coils"/>
    </source>
</evidence>
<comment type="subcellular location">
    <subcellularLocation>
        <location evidence="1">Nucleus</location>
        <location evidence="1">Nucleolus</location>
    </subcellularLocation>
</comment>
<evidence type="ECO:0000256" key="5">
    <source>
        <dbReference type="ARBA" id="ARBA00022801"/>
    </source>
</evidence>
<feature type="compositionally biased region" description="Basic and acidic residues" evidence="12">
    <location>
        <begin position="474"/>
        <end position="490"/>
    </location>
</feature>
<dbReference type="InterPro" id="IPR037875">
    <property type="entry name" value="Bms1_N"/>
</dbReference>
<dbReference type="GO" id="GO:0005524">
    <property type="term" value="F:ATP binding"/>
    <property type="evidence" value="ECO:0007669"/>
    <property type="project" value="UniProtKB-KW"/>
</dbReference>
<protein>
    <submittedName>
        <fullName evidence="15">Ribosome biogenesis protein</fullName>
    </submittedName>
</protein>
<evidence type="ECO:0000256" key="7">
    <source>
        <dbReference type="ARBA" id="ARBA00023134"/>
    </source>
</evidence>
<dbReference type="VEuPathDB" id="FungiDB:ASPNIDRAFT2_52241"/>
<keyword evidence="5" id="KW-0378">Hydrolase</keyword>
<evidence type="ECO:0000256" key="9">
    <source>
        <dbReference type="ARBA" id="ARBA00049117"/>
    </source>
</evidence>
<evidence type="ECO:0000256" key="10">
    <source>
        <dbReference type="ARBA" id="ARBA00061391"/>
    </source>
</evidence>
<evidence type="ECO:0000256" key="1">
    <source>
        <dbReference type="ARBA" id="ARBA00004604"/>
    </source>
</evidence>
<dbReference type="InterPro" id="IPR029068">
    <property type="entry name" value="Glyas_Bleomycin-R_OHBP_Dase"/>
</dbReference>
<dbReference type="VEuPathDB" id="FungiDB:M747DRAFT_272625"/>
<dbReference type="SMART" id="SM01362">
    <property type="entry name" value="DUF663"/>
    <property type="match status" value="1"/>
</dbReference>
<dbReference type="GO" id="GO:0003924">
    <property type="term" value="F:GTPase activity"/>
    <property type="evidence" value="ECO:0007669"/>
    <property type="project" value="TreeGrafter"/>
</dbReference>
<dbReference type="Pfam" id="PF04950">
    <property type="entry name" value="RIBIOP_C"/>
    <property type="match status" value="1"/>
</dbReference>
<feature type="compositionally biased region" description="Acidic residues" evidence="12">
    <location>
        <begin position="423"/>
        <end position="465"/>
    </location>
</feature>
<dbReference type="PaxDb" id="5061-CADANGAP00002021"/>
<dbReference type="VEuPathDB" id="FungiDB:ASPNIDRAFT2_1106221"/>